<organism evidence="4 5">
    <name type="scientific">Paraglaciecola polaris LMG 21857</name>
    <dbReference type="NCBI Taxonomy" id="1129793"/>
    <lineage>
        <taxon>Bacteria</taxon>
        <taxon>Pseudomonadati</taxon>
        <taxon>Pseudomonadota</taxon>
        <taxon>Gammaproteobacteria</taxon>
        <taxon>Alteromonadales</taxon>
        <taxon>Alteromonadaceae</taxon>
        <taxon>Paraglaciecola</taxon>
    </lineage>
</organism>
<dbReference type="InterPro" id="IPR012878">
    <property type="entry name" value="Beta-AFase-like_GH127_cat"/>
</dbReference>
<dbReference type="AlphaFoldDB" id="K7A852"/>
<evidence type="ECO:0000313" key="4">
    <source>
        <dbReference type="EMBL" id="GAC31625.1"/>
    </source>
</evidence>
<dbReference type="Pfam" id="PF07944">
    <property type="entry name" value="Beta-AFase-like_GH127_cat"/>
    <property type="match status" value="1"/>
</dbReference>
<feature type="domain" description="Non-reducing end beta-L-arabinofuranosidase-like GH127 middle" evidence="2">
    <location>
        <begin position="445"/>
        <end position="540"/>
    </location>
</feature>
<evidence type="ECO:0000259" key="1">
    <source>
        <dbReference type="Pfam" id="PF07944"/>
    </source>
</evidence>
<dbReference type="PANTHER" id="PTHR43465:SF1">
    <property type="entry name" value="NON-REDUCING END BETA-L-ARABINOFURANOSIDASE"/>
    <property type="match status" value="1"/>
</dbReference>
<dbReference type="PANTHER" id="PTHR43465">
    <property type="entry name" value="DUF1680 DOMAIN PROTEIN (AFU_ORTHOLOGUE AFUA_1G08910)"/>
    <property type="match status" value="1"/>
</dbReference>
<protein>
    <submittedName>
        <fullName evidence="4">Uncharacterized protein</fullName>
    </submittedName>
</protein>
<dbReference type="InterPro" id="IPR049174">
    <property type="entry name" value="Beta-AFase-like"/>
</dbReference>
<reference evidence="5" key="1">
    <citation type="journal article" date="2014" name="Environ. Microbiol.">
        <title>Comparative genomics of the marine bacterial genus Glaciecola reveals the high degree of genomic diversity and genomic characteristic for cold adaptation.</title>
        <authorList>
            <person name="Qin Q.L."/>
            <person name="Xie B.B."/>
            <person name="Yu Y."/>
            <person name="Shu Y.L."/>
            <person name="Rong J.C."/>
            <person name="Zhang Y.J."/>
            <person name="Zhao D.L."/>
            <person name="Chen X.L."/>
            <person name="Zhang X.Y."/>
            <person name="Chen B."/>
            <person name="Zhou B.C."/>
            <person name="Zhang Y.Z."/>
        </authorList>
    </citation>
    <scope>NUCLEOTIDE SEQUENCE [LARGE SCALE GENOMIC DNA]</scope>
    <source>
        <strain evidence="5">LMG 21857</strain>
    </source>
</reference>
<sequence length="659" mass="74463">MNSLHTHKRAINANSKSPHVKFRSIDVGDCVWTKGFWADKFKQAEGIMVPNMGAILKGDVGHAYNNFKVAAGLQSGEAKGMLWHDGDFYKWMEASIYVYGINKDAKILLEMDEIIDVIRKAMCEDGYMHTHNQILDKPRWETVCDHELYNGGHLITGGVIHHRITGQTNWLDLAIKHADYLYAVFKPREEQLARFGFNPSQIMALVELYRETNNKKYLELADIFVTMRGSVSMELHDSVPYWFTGDQCQMKTPLRQETEAVGHAVTGMYLYSGAADVYAETGETELLDALKRIWSSATERKMYVTGALGQCHHGAYDDQNMIHEGFIDDYLMPNSTAYNETCANISNAMFNWRLLGITGEAKHADVIELVLHNSAMVGISTEGDKYFYANPLRMNFGQREYSDHCDCTESPDREAYIECFCCPPNLVRTIAQVSAWAYSLTDVGLAVNLFGSNALNTKLLDGSTLRLSQQTDFPWDGKVALKIEECKSALFDIQIRIPSWAKGATLSVNGETIPVVEAGQYTKIERQWQAGDNITLNMPMDIQFVEGHPRIEEIRNQVAVKRGPLVYCIETPDIPESSSILDMYIGSDSALTAHYRDDFLGGMTTISADLLVRKDSTSEMYNQVKKPQWDAIRTEFVPYYAWSNRGTAEMTVFLPIVWK</sequence>
<keyword evidence="5" id="KW-1185">Reference proteome</keyword>
<dbReference type="Pfam" id="PF20736">
    <property type="entry name" value="Glyco_hydro127M"/>
    <property type="match status" value="1"/>
</dbReference>
<evidence type="ECO:0000259" key="2">
    <source>
        <dbReference type="Pfam" id="PF20736"/>
    </source>
</evidence>
<feature type="domain" description="Non-reducing end beta-L-arabinofuranosidase-like GH127 C-terminal" evidence="3">
    <location>
        <begin position="542"/>
        <end position="655"/>
    </location>
</feature>
<dbReference type="EMBL" id="BAER01000017">
    <property type="protein sequence ID" value="GAC31625.1"/>
    <property type="molecule type" value="Genomic_DNA"/>
</dbReference>
<dbReference type="Proteomes" id="UP000006322">
    <property type="component" value="Unassembled WGS sequence"/>
</dbReference>
<dbReference type="InterPro" id="IPR049046">
    <property type="entry name" value="Beta-AFase-like_GH127_middle"/>
</dbReference>
<evidence type="ECO:0000313" key="5">
    <source>
        <dbReference type="Proteomes" id="UP000006322"/>
    </source>
</evidence>
<dbReference type="InterPro" id="IPR049049">
    <property type="entry name" value="Beta-AFase-like_GH127_C"/>
</dbReference>
<evidence type="ECO:0000259" key="3">
    <source>
        <dbReference type="Pfam" id="PF20737"/>
    </source>
</evidence>
<dbReference type="GO" id="GO:0005975">
    <property type="term" value="P:carbohydrate metabolic process"/>
    <property type="evidence" value="ECO:0007669"/>
    <property type="project" value="InterPro"/>
</dbReference>
<name>K7A852_9ALTE</name>
<dbReference type="RefSeq" id="WP_007103429.1">
    <property type="nucleotide sequence ID" value="NZ_BAER01000017.1"/>
</dbReference>
<comment type="caution">
    <text evidence="4">The sequence shown here is derived from an EMBL/GenBank/DDBJ whole genome shotgun (WGS) entry which is preliminary data.</text>
</comment>
<dbReference type="Pfam" id="PF20737">
    <property type="entry name" value="Glyco_hydro127C"/>
    <property type="match status" value="1"/>
</dbReference>
<dbReference type="OrthoDB" id="9757939at2"/>
<accession>K7A852</accession>
<dbReference type="STRING" id="1129793.GPLA_0709"/>
<dbReference type="InterPro" id="IPR008928">
    <property type="entry name" value="6-hairpin_glycosidase_sf"/>
</dbReference>
<dbReference type="Gene3D" id="1.50.10.20">
    <property type="match status" value="1"/>
</dbReference>
<dbReference type="SUPFAM" id="SSF48208">
    <property type="entry name" value="Six-hairpin glycosidases"/>
    <property type="match status" value="1"/>
</dbReference>
<gene>
    <name evidence="4" type="ORF">GPLA_0709</name>
</gene>
<proteinExistence type="predicted"/>
<feature type="domain" description="Non-reducing end beta-L-arabinofuranosidase-like GH127 catalytic" evidence="1">
    <location>
        <begin position="32"/>
        <end position="434"/>
    </location>
</feature>